<proteinExistence type="inferred from homology"/>
<evidence type="ECO:0000256" key="7">
    <source>
        <dbReference type="ARBA" id="ARBA00031154"/>
    </source>
</evidence>
<dbReference type="PANTHER" id="PTHR13295">
    <property type="entry name" value="GLUTAMATE CYSTEINE LIGASE REGULATORY SUBUNIT"/>
    <property type="match status" value="1"/>
</dbReference>
<gene>
    <name evidence="12" type="ORF">DCS_02131</name>
</gene>
<dbReference type="Pfam" id="PF00248">
    <property type="entry name" value="Aldo_ket_red"/>
    <property type="match status" value="1"/>
</dbReference>
<feature type="region of interest" description="Disordered" evidence="10">
    <location>
        <begin position="242"/>
        <end position="272"/>
    </location>
</feature>
<dbReference type="Proteomes" id="UP000076580">
    <property type="component" value="Chromosome 01"/>
</dbReference>
<organism evidence="12 13">
    <name type="scientific">Drechmeria coniospora</name>
    <name type="common">Nematophagous fungus</name>
    <name type="synonym">Meria coniospora</name>
    <dbReference type="NCBI Taxonomy" id="98403"/>
    <lineage>
        <taxon>Eukaryota</taxon>
        <taxon>Fungi</taxon>
        <taxon>Dikarya</taxon>
        <taxon>Ascomycota</taxon>
        <taxon>Pezizomycotina</taxon>
        <taxon>Sordariomycetes</taxon>
        <taxon>Hypocreomycetidae</taxon>
        <taxon>Hypocreales</taxon>
        <taxon>Ophiocordycipitaceae</taxon>
        <taxon>Drechmeria</taxon>
    </lineage>
</organism>
<dbReference type="GO" id="GO:0035226">
    <property type="term" value="F:glutamate-cysteine ligase catalytic subunit binding"/>
    <property type="evidence" value="ECO:0007669"/>
    <property type="project" value="InterPro"/>
</dbReference>
<comment type="caution">
    <text evidence="12">The sequence shown here is derived from an EMBL/GenBank/DDBJ whole genome shotgun (WGS) entry which is preliminary data.</text>
</comment>
<dbReference type="RefSeq" id="XP_040660343.1">
    <property type="nucleotide sequence ID" value="XM_040799460.1"/>
</dbReference>
<dbReference type="InterPro" id="IPR036812">
    <property type="entry name" value="NAD(P)_OxRdtase_dom_sf"/>
</dbReference>
<evidence type="ECO:0000256" key="8">
    <source>
        <dbReference type="ARBA" id="ARBA00031732"/>
    </source>
</evidence>
<reference evidence="12 13" key="1">
    <citation type="journal article" date="2016" name="Sci. Rep.">
        <title>Insights into Adaptations to a Near-Obligate Nematode Endoparasitic Lifestyle from the Finished Genome of Drechmeria coniospora.</title>
        <authorList>
            <person name="Zhang L."/>
            <person name="Zhou Z."/>
            <person name="Guo Q."/>
            <person name="Fokkens L."/>
            <person name="Miskei M."/>
            <person name="Pocsi I."/>
            <person name="Zhang W."/>
            <person name="Chen M."/>
            <person name="Wang L."/>
            <person name="Sun Y."/>
            <person name="Donzelli B.G."/>
            <person name="Gibson D.M."/>
            <person name="Nelson D.R."/>
            <person name="Luo J.G."/>
            <person name="Rep M."/>
            <person name="Liu H."/>
            <person name="Yang S."/>
            <person name="Wang J."/>
            <person name="Krasnoff S.B."/>
            <person name="Xu Y."/>
            <person name="Molnar I."/>
            <person name="Lin M."/>
        </authorList>
    </citation>
    <scope>NUCLEOTIDE SEQUENCE [LARGE SCALE GENOMIC DNA]</scope>
    <source>
        <strain evidence="12 13">ARSEF 6962</strain>
    </source>
</reference>
<evidence type="ECO:0000256" key="9">
    <source>
        <dbReference type="ARBA" id="ARBA00032926"/>
    </source>
</evidence>
<comment type="subunit">
    <text evidence="3">Heterodimer of a catalytic heavy chain and a regulatory light chain.</text>
</comment>
<protein>
    <recommendedName>
        <fullName evidence="8">GCS light chain</fullName>
    </recommendedName>
    <alternativeName>
        <fullName evidence="6">Gamma-ECS regulatory subunit</fullName>
    </alternativeName>
    <alternativeName>
        <fullName evidence="9">Gamma-glutamylcysteine synthetase regulatory subunit</fullName>
    </alternativeName>
    <alternativeName>
        <fullName evidence="7">Glutamate--cysteine ligase modifier subunit</fullName>
    </alternativeName>
</protein>
<dbReference type="GO" id="GO:0017109">
    <property type="term" value="C:glutamate-cysteine ligase complex"/>
    <property type="evidence" value="ECO:0007669"/>
    <property type="project" value="TreeGrafter"/>
</dbReference>
<evidence type="ECO:0000256" key="6">
    <source>
        <dbReference type="ARBA" id="ARBA00030406"/>
    </source>
</evidence>
<evidence type="ECO:0000313" key="12">
    <source>
        <dbReference type="EMBL" id="KYK60991.1"/>
    </source>
</evidence>
<keyword evidence="5" id="KW-0560">Oxidoreductase</keyword>
<evidence type="ECO:0000256" key="1">
    <source>
        <dbReference type="ARBA" id="ARBA00005006"/>
    </source>
</evidence>
<evidence type="ECO:0000256" key="10">
    <source>
        <dbReference type="SAM" id="MobiDB-lite"/>
    </source>
</evidence>
<evidence type="ECO:0000256" key="3">
    <source>
        <dbReference type="ARBA" id="ARBA00011532"/>
    </source>
</evidence>
<keyword evidence="4" id="KW-0317">Glutathione biosynthesis</keyword>
<name>A0A151GV93_DRECN</name>
<dbReference type="PANTHER" id="PTHR13295:SF4">
    <property type="entry name" value="GLUTAMATE--CYSTEINE LIGASE REGULATORY SUBUNIT"/>
    <property type="match status" value="1"/>
</dbReference>
<accession>A0A151GV93</accession>
<dbReference type="InParanoid" id="A0A151GV93"/>
<dbReference type="Gene3D" id="3.20.20.100">
    <property type="entry name" value="NADP-dependent oxidoreductase domain"/>
    <property type="match status" value="1"/>
</dbReference>
<comment type="pathway">
    <text evidence="1">Sulfur metabolism; glutathione biosynthesis; glutathione from L-cysteine and L-glutamate: step 1/2.</text>
</comment>
<feature type="domain" description="NADP-dependent oxidoreductase" evidence="11">
    <location>
        <begin position="295"/>
        <end position="437"/>
    </location>
</feature>
<dbReference type="GO" id="GO:0030234">
    <property type="term" value="F:enzyme regulator activity"/>
    <property type="evidence" value="ECO:0007669"/>
    <property type="project" value="TreeGrafter"/>
</dbReference>
<dbReference type="GeneID" id="63714774"/>
<dbReference type="AlphaFoldDB" id="A0A151GV93"/>
<comment type="similarity">
    <text evidence="2">Belongs to the aldo/keto reductase family. Glutamate--cysteine ligase light chain subfamily.</text>
</comment>
<dbReference type="SUPFAM" id="SSF51430">
    <property type="entry name" value="NAD(P)-linked oxidoreductase"/>
    <property type="match status" value="1"/>
</dbReference>
<dbReference type="InterPro" id="IPR023210">
    <property type="entry name" value="NADP_OxRdtase_dom"/>
</dbReference>
<dbReference type="GO" id="GO:0016491">
    <property type="term" value="F:oxidoreductase activity"/>
    <property type="evidence" value="ECO:0007669"/>
    <property type="project" value="UniProtKB-KW"/>
</dbReference>
<evidence type="ECO:0000256" key="4">
    <source>
        <dbReference type="ARBA" id="ARBA00022684"/>
    </source>
</evidence>
<evidence type="ECO:0000259" key="11">
    <source>
        <dbReference type="Pfam" id="PF00248"/>
    </source>
</evidence>
<keyword evidence="13" id="KW-1185">Reference proteome</keyword>
<evidence type="ECO:0000313" key="13">
    <source>
        <dbReference type="Proteomes" id="UP000076580"/>
    </source>
</evidence>
<dbReference type="EMBL" id="LAYC01000001">
    <property type="protein sequence ID" value="KYK60991.1"/>
    <property type="molecule type" value="Genomic_DNA"/>
</dbReference>
<dbReference type="UniPathway" id="UPA00142">
    <property type="reaction ID" value="UER00209"/>
</dbReference>
<evidence type="ECO:0000256" key="5">
    <source>
        <dbReference type="ARBA" id="ARBA00023002"/>
    </source>
</evidence>
<dbReference type="GO" id="GO:0006750">
    <property type="term" value="P:glutathione biosynthetic process"/>
    <property type="evidence" value="ECO:0007669"/>
    <property type="project" value="UniProtKB-UniPathway"/>
</dbReference>
<sequence length="510" mass="56215">MHKYTIPAYRGARSTGTAYTVQRQVTLTGPRDSRGTPQSLALLIRQCRPAAAATESCRGHPLKPPATSKRQHPIIGIRTKLAPRFAPTLTEPSLADDARRQGIRWHSHDPTADKSWPSYRLPSTLESSSPLLVYLVCPRRPSARRLCPLACPLPAERGSSRQAIARHDEANPIHRVRSLSRRRDHRRHVRPWWLMVAKIVDSNVMSAGPSIIRKSGSTTRSNLELVNSLRDNFRATQQDYANAATPVSDQSPPPKSSSSSDDRGQPPAVDVWTERDGDRLYVPRIGWETAGLREEASQYEITVKLFLLPGTPVAERERFVGEALALVGRELGVDTIDLLVVSFPGMSFEGNCEWEADKINAQQGNLDEELATWKVFERLHERGVARRLGVSEFGSAKLEAFLERAAVRPVVDQINLRDCCNVPPPLKKLADAAGVELNVHVDCTDILPRGTLRDLLSYGDGGAGILLTPGVAAPGLPGEVVPQWVVRYMAFVRDRGVIENKGYFAGAALV</sequence>
<dbReference type="InterPro" id="IPR032963">
    <property type="entry name" value="Gclm"/>
</dbReference>
<evidence type="ECO:0000256" key="2">
    <source>
        <dbReference type="ARBA" id="ARBA00008612"/>
    </source>
</evidence>
<dbReference type="STRING" id="98403.A0A151GV93"/>